<dbReference type="InterPro" id="IPR001128">
    <property type="entry name" value="Cyt_P450"/>
</dbReference>
<name>A0AA35ZLJ0_LACSI</name>
<keyword evidence="13" id="KW-1133">Transmembrane helix</keyword>
<evidence type="ECO:0000256" key="1">
    <source>
        <dbReference type="ARBA" id="ARBA00001971"/>
    </source>
</evidence>
<dbReference type="FunFam" id="1.10.630.10:FF:000011">
    <property type="entry name" value="Cytochrome P450 83B1"/>
    <property type="match status" value="1"/>
</dbReference>
<dbReference type="PROSITE" id="PS00086">
    <property type="entry name" value="CYTOCHROME_P450"/>
    <property type="match status" value="1"/>
</dbReference>
<dbReference type="Gene3D" id="1.10.630.10">
    <property type="entry name" value="Cytochrome P450"/>
    <property type="match status" value="1"/>
</dbReference>
<dbReference type="Proteomes" id="UP001177003">
    <property type="component" value="Chromosome 7"/>
</dbReference>
<dbReference type="AlphaFoldDB" id="A0AA35ZLJ0"/>
<feature type="binding site" description="axial binding residue" evidence="11">
    <location>
        <position position="472"/>
    </location>
    <ligand>
        <name>heme</name>
        <dbReference type="ChEBI" id="CHEBI:30413"/>
    </ligand>
    <ligandPart>
        <name>Fe</name>
        <dbReference type="ChEBI" id="CHEBI:18248"/>
    </ligandPart>
</feature>
<reference evidence="14" key="1">
    <citation type="submission" date="2023-04" db="EMBL/GenBank/DDBJ databases">
        <authorList>
            <person name="Vijverberg K."/>
            <person name="Xiong W."/>
            <person name="Schranz E."/>
        </authorList>
    </citation>
    <scope>NUCLEOTIDE SEQUENCE</scope>
</reference>
<organism evidence="14 15">
    <name type="scientific">Lactuca saligna</name>
    <name type="common">Willowleaf lettuce</name>
    <dbReference type="NCBI Taxonomy" id="75948"/>
    <lineage>
        <taxon>Eukaryota</taxon>
        <taxon>Viridiplantae</taxon>
        <taxon>Streptophyta</taxon>
        <taxon>Embryophyta</taxon>
        <taxon>Tracheophyta</taxon>
        <taxon>Spermatophyta</taxon>
        <taxon>Magnoliopsida</taxon>
        <taxon>eudicotyledons</taxon>
        <taxon>Gunneridae</taxon>
        <taxon>Pentapetalae</taxon>
        <taxon>asterids</taxon>
        <taxon>campanulids</taxon>
        <taxon>Asterales</taxon>
        <taxon>Asteraceae</taxon>
        <taxon>Cichorioideae</taxon>
        <taxon>Cichorieae</taxon>
        <taxon>Lactucinae</taxon>
        <taxon>Lactuca</taxon>
    </lineage>
</organism>
<dbReference type="GO" id="GO:0051762">
    <property type="term" value="P:sesquiterpene biosynthetic process"/>
    <property type="evidence" value="ECO:0007669"/>
    <property type="project" value="UniProtKB-ARBA"/>
</dbReference>
<keyword evidence="15" id="KW-1185">Reference proteome</keyword>
<dbReference type="GO" id="GO:0016712">
    <property type="term" value="F:oxidoreductase activity, acting on paired donors, with incorporation or reduction of molecular oxygen, reduced flavin or flavoprotein as one donor, and incorporation of one atom of oxygen"/>
    <property type="evidence" value="ECO:0007669"/>
    <property type="project" value="UniProtKB-ARBA"/>
</dbReference>
<dbReference type="GO" id="GO:0020037">
    <property type="term" value="F:heme binding"/>
    <property type="evidence" value="ECO:0007669"/>
    <property type="project" value="InterPro"/>
</dbReference>
<dbReference type="PRINTS" id="PR00463">
    <property type="entry name" value="EP450I"/>
</dbReference>
<dbReference type="InterPro" id="IPR036396">
    <property type="entry name" value="Cyt_P450_sf"/>
</dbReference>
<dbReference type="InterPro" id="IPR017972">
    <property type="entry name" value="Cyt_P450_CS"/>
</dbReference>
<keyword evidence="9 12" id="KW-0503">Monooxygenase</keyword>
<evidence type="ECO:0000256" key="12">
    <source>
        <dbReference type="RuleBase" id="RU000461"/>
    </source>
</evidence>
<comment type="pathway">
    <text evidence="3">Secondary metabolite biosynthesis; terpenoid biosynthesis.</text>
</comment>
<evidence type="ECO:0000256" key="9">
    <source>
        <dbReference type="ARBA" id="ARBA00023033"/>
    </source>
</evidence>
<dbReference type="SUPFAM" id="SSF48264">
    <property type="entry name" value="Cytochrome P450"/>
    <property type="match status" value="1"/>
</dbReference>
<feature type="transmembrane region" description="Helical" evidence="13">
    <location>
        <begin position="28"/>
        <end position="48"/>
    </location>
</feature>
<evidence type="ECO:0000313" key="15">
    <source>
        <dbReference type="Proteomes" id="UP001177003"/>
    </source>
</evidence>
<dbReference type="GO" id="GO:0016020">
    <property type="term" value="C:membrane"/>
    <property type="evidence" value="ECO:0007669"/>
    <property type="project" value="UniProtKB-SubCell"/>
</dbReference>
<evidence type="ECO:0000256" key="7">
    <source>
        <dbReference type="ARBA" id="ARBA00023002"/>
    </source>
</evidence>
<keyword evidence="7 12" id="KW-0560">Oxidoreductase</keyword>
<dbReference type="GO" id="GO:0005506">
    <property type="term" value="F:iron ion binding"/>
    <property type="evidence" value="ECO:0007669"/>
    <property type="project" value="InterPro"/>
</dbReference>
<dbReference type="PRINTS" id="PR00385">
    <property type="entry name" value="P450"/>
</dbReference>
<gene>
    <name evidence="14" type="ORF">LSALG_LOCUS32879</name>
</gene>
<evidence type="ECO:0000256" key="2">
    <source>
        <dbReference type="ARBA" id="ARBA00004370"/>
    </source>
</evidence>
<dbReference type="InterPro" id="IPR002401">
    <property type="entry name" value="Cyt_P450_E_grp-I"/>
</dbReference>
<keyword evidence="10 13" id="KW-0472">Membrane</keyword>
<evidence type="ECO:0000256" key="3">
    <source>
        <dbReference type="ARBA" id="ARBA00004721"/>
    </source>
</evidence>
<evidence type="ECO:0000256" key="11">
    <source>
        <dbReference type="PIRSR" id="PIRSR602401-1"/>
    </source>
</evidence>
<evidence type="ECO:0000256" key="13">
    <source>
        <dbReference type="SAM" id="Phobius"/>
    </source>
</evidence>
<accession>A0AA35ZLJ0</accession>
<keyword evidence="5 11" id="KW-0349">Heme</keyword>
<dbReference type="Pfam" id="PF00067">
    <property type="entry name" value="p450"/>
    <property type="match status" value="1"/>
</dbReference>
<dbReference type="PANTHER" id="PTHR47943">
    <property type="entry name" value="CYTOCHROME P450 93A3-LIKE"/>
    <property type="match status" value="1"/>
</dbReference>
<comment type="similarity">
    <text evidence="4 12">Belongs to the cytochrome P450 family.</text>
</comment>
<dbReference type="EMBL" id="OX465083">
    <property type="protein sequence ID" value="CAI9293872.1"/>
    <property type="molecule type" value="Genomic_DNA"/>
</dbReference>
<comment type="cofactor">
    <cofactor evidence="1 11">
        <name>heme</name>
        <dbReference type="ChEBI" id="CHEBI:30413"/>
    </cofactor>
</comment>
<evidence type="ECO:0000256" key="5">
    <source>
        <dbReference type="ARBA" id="ARBA00022617"/>
    </source>
</evidence>
<evidence type="ECO:0000256" key="8">
    <source>
        <dbReference type="ARBA" id="ARBA00023004"/>
    </source>
</evidence>
<proteinExistence type="inferred from homology"/>
<dbReference type="PANTHER" id="PTHR47943:SF2">
    <property type="entry name" value="CYTOCHROME P450"/>
    <property type="match status" value="1"/>
</dbReference>
<keyword evidence="13" id="KW-0812">Transmembrane</keyword>
<sequence>METMTFVDPSYLYIFITKKILREKLQQAATMSSVILAILLFLSGILFWRVRLTHLRHKNLPPGPTPLPIIGSLHLLGNLPHRDLHKLSQKYGPIMSIRLGSIQFVIVSSPEAAKLFLGTHDVVFASRPNIQATKYFAYSGKGLTFTEYGSYWRSVRKFCTLELLSAKKINSFAGIRREEIRLMLEEIRVASMGHKVVNLSETVGALIEGMTCRMIFGKKNDDKFLFKSVMDESMEAIGIFNLADYVPMLAPFDLQGLTKRFKSLSKELDEILETLINEHEEHILIKSQSPEEMDFIDILLSLKNRYSNTHDDLSFTIDRSGMKCILVDLIAGSIDTVKTSVEWILAALIKHPRVMKKLQQELKVVIGDKHVVEETDLTNLSYLQMVVKETLRLYPIAPLLVPHQSMEDIVINGYNIPKNTRLLVNYWAFGRDSKVWSENWEEFLPERFLDTEVDFRGHDYQLIQFGIGRRGCPGMNLGLLNTGLVVSNMVHFFDWELPSRMSPSDLDMKEKFGLTTPRAKPLLANPIYHY</sequence>
<keyword evidence="6 11" id="KW-0479">Metal-binding</keyword>
<dbReference type="CDD" id="cd11072">
    <property type="entry name" value="CYP71-like"/>
    <property type="match status" value="1"/>
</dbReference>
<evidence type="ECO:0000256" key="4">
    <source>
        <dbReference type="ARBA" id="ARBA00010617"/>
    </source>
</evidence>
<evidence type="ECO:0000313" key="14">
    <source>
        <dbReference type="EMBL" id="CAI9293872.1"/>
    </source>
</evidence>
<keyword evidence="8 11" id="KW-0408">Iron</keyword>
<protein>
    <recommendedName>
        <fullName evidence="16">Cytochrome P450</fullName>
    </recommendedName>
</protein>
<comment type="subcellular location">
    <subcellularLocation>
        <location evidence="2">Membrane</location>
    </subcellularLocation>
</comment>
<evidence type="ECO:0008006" key="16">
    <source>
        <dbReference type="Google" id="ProtNLM"/>
    </source>
</evidence>
<evidence type="ECO:0000256" key="10">
    <source>
        <dbReference type="ARBA" id="ARBA00023136"/>
    </source>
</evidence>
<evidence type="ECO:0000256" key="6">
    <source>
        <dbReference type="ARBA" id="ARBA00022723"/>
    </source>
</evidence>